<name>A0ABU0K192_9BACL</name>
<evidence type="ECO:0000313" key="1">
    <source>
        <dbReference type="EMBL" id="MDQ0483081.1"/>
    </source>
</evidence>
<dbReference type="RefSeq" id="WP_301551294.1">
    <property type="nucleotide sequence ID" value="NZ_JAQRMZ010000003.1"/>
</dbReference>
<comment type="caution">
    <text evidence="1">The sequence shown here is derived from an EMBL/GenBank/DDBJ whole genome shotgun (WGS) entry which is preliminary data.</text>
</comment>
<keyword evidence="2" id="KW-1185">Reference proteome</keyword>
<accession>A0ABU0K192</accession>
<dbReference type="EMBL" id="JAUSWM010000003">
    <property type="protein sequence ID" value="MDQ0483081.1"/>
    <property type="molecule type" value="Genomic_DNA"/>
</dbReference>
<gene>
    <name evidence="1" type="ORF">QO000_002053</name>
</gene>
<dbReference type="GeneID" id="301326780"/>
<dbReference type="Proteomes" id="UP001226720">
    <property type="component" value="Unassembled WGS sequence"/>
</dbReference>
<evidence type="ECO:0000313" key="2">
    <source>
        <dbReference type="Proteomes" id="UP001226720"/>
    </source>
</evidence>
<proteinExistence type="predicted"/>
<organism evidence="1 2">
    <name type="scientific">Guptibacillus hwajinpoensis</name>
    <dbReference type="NCBI Taxonomy" id="208199"/>
    <lineage>
        <taxon>Bacteria</taxon>
        <taxon>Bacillati</taxon>
        <taxon>Bacillota</taxon>
        <taxon>Bacilli</taxon>
        <taxon>Bacillales</taxon>
        <taxon>Guptibacillaceae</taxon>
        <taxon>Guptibacillus</taxon>
    </lineage>
</organism>
<protein>
    <submittedName>
        <fullName evidence="1">Uncharacterized protein</fullName>
    </submittedName>
</protein>
<sequence length="155" mass="18346">MFRRFTRLEKSSDIDNRYIELPQSNINEGLKKRIIDLEQLAIKLCTDLQKDYVKRFDERGKKNLRLRVARDIDGDEFENLTYESCLEKEYRSQISIDYDGLKFSEEFNAETISLWYYFGGYRKGTGTLFDIKNNDLKAALEKSMLELLDLDNANK</sequence>
<reference evidence="1" key="1">
    <citation type="submission" date="2023-07" db="EMBL/GenBank/DDBJ databases">
        <title>Genomic Encyclopedia of Type Strains, Phase IV (KMG-IV): sequencing the most valuable type-strain genomes for metagenomic binning, comparative biology and taxonomic classification.</title>
        <authorList>
            <person name="Goeker M."/>
        </authorList>
    </citation>
    <scope>NUCLEOTIDE SEQUENCE [LARGE SCALE GENOMIC DNA]</scope>
    <source>
        <strain evidence="1">JSM 076093</strain>
    </source>
</reference>